<dbReference type="OrthoDB" id="2410195at2759"/>
<dbReference type="Proteomes" id="UP000293360">
    <property type="component" value="Unassembled WGS sequence"/>
</dbReference>
<sequence length="207" mass="23507">MIIRGNIAHSCVTLAEAFPNLEFSIRDILHVVEEGIKVARENNEVSIAERIKFQEYDFFEKEPVEGADVYLFRQMFHIWDFENSVKILKNTVESMSEGSRVLIMDFVIPEPCTVSSITSACFALARSARCSCSTRWSATRRAGKAILEAMHSINVSIGALLQGALPEQFADESDMTSLIIVMRLCETARLHSLGRARYLRSRREQWL</sequence>
<dbReference type="PANTHER" id="PTHR43712:SF5">
    <property type="entry name" value="O-METHYLTRANSFERASE ASQN-RELATED"/>
    <property type="match status" value="1"/>
</dbReference>
<evidence type="ECO:0000313" key="5">
    <source>
        <dbReference type="EMBL" id="RYP07539.1"/>
    </source>
</evidence>
<evidence type="ECO:0000313" key="6">
    <source>
        <dbReference type="Proteomes" id="UP000293360"/>
    </source>
</evidence>
<comment type="caution">
    <text evidence="5">The sequence shown here is derived from an EMBL/GenBank/DDBJ whole genome shotgun (WGS) entry which is preliminary data.</text>
</comment>
<organism evidence="5 6">
    <name type="scientific">Monosporascus ibericus</name>
    <dbReference type="NCBI Taxonomy" id="155417"/>
    <lineage>
        <taxon>Eukaryota</taxon>
        <taxon>Fungi</taxon>
        <taxon>Dikarya</taxon>
        <taxon>Ascomycota</taxon>
        <taxon>Pezizomycotina</taxon>
        <taxon>Sordariomycetes</taxon>
        <taxon>Xylariomycetidae</taxon>
        <taxon>Xylariales</taxon>
        <taxon>Xylariales incertae sedis</taxon>
        <taxon>Monosporascus</taxon>
    </lineage>
</organism>
<keyword evidence="6" id="KW-1185">Reference proteome</keyword>
<dbReference type="AlphaFoldDB" id="A0A4V1XBV2"/>
<dbReference type="GO" id="GO:0008171">
    <property type="term" value="F:O-methyltransferase activity"/>
    <property type="evidence" value="ECO:0007669"/>
    <property type="project" value="InterPro"/>
</dbReference>
<evidence type="ECO:0000256" key="1">
    <source>
        <dbReference type="ARBA" id="ARBA00022603"/>
    </source>
</evidence>
<protein>
    <recommendedName>
        <fullName evidence="4">O-methyltransferase C-terminal domain-containing protein</fullName>
    </recommendedName>
</protein>
<proteinExistence type="predicted"/>
<evidence type="ECO:0000256" key="2">
    <source>
        <dbReference type="ARBA" id="ARBA00022679"/>
    </source>
</evidence>
<dbReference type="InterPro" id="IPR029063">
    <property type="entry name" value="SAM-dependent_MTases_sf"/>
</dbReference>
<gene>
    <name evidence="5" type="ORF">DL764_002433</name>
</gene>
<keyword evidence="1" id="KW-0489">Methyltransferase</keyword>
<name>A0A4V1XBV2_9PEZI</name>
<evidence type="ECO:0000256" key="3">
    <source>
        <dbReference type="ARBA" id="ARBA00022691"/>
    </source>
</evidence>
<dbReference type="InterPro" id="IPR016461">
    <property type="entry name" value="COMT-like"/>
</dbReference>
<dbReference type="EMBL" id="QJNU01000093">
    <property type="protein sequence ID" value="RYP07539.1"/>
    <property type="molecule type" value="Genomic_DNA"/>
</dbReference>
<dbReference type="Gene3D" id="3.40.50.150">
    <property type="entry name" value="Vaccinia Virus protein VP39"/>
    <property type="match status" value="1"/>
</dbReference>
<reference evidence="5 6" key="1">
    <citation type="submission" date="2018-06" db="EMBL/GenBank/DDBJ databases">
        <title>Complete Genomes of Monosporascus.</title>
        <authorList>
            <person name="Robinson A.J."/>
            <person name="Natvig D.O."/>
        </authorList>
    </citation>
    <scope>NUCLEOTIDE SEQUENCE [LARGE SCALE GENOMIC DNA]</scope>
    <source>
        <strain evidence="5 6">CBS 110550</strain>
    </source>
</reference>
<dbReference type="PANTHER" id="PTHR43712">
    <property type="entry name" value="PUTATIVE (AFU_ORTHOLOGUE AFUA_4G14580)-RELATED"/>
    <property type="match status" value="1"/>
</dbReference>
<feature type="domain" description="O-methyltransferase C-terminal" evidence="4">
    <location>
        <begin position="13"/>
        <end position="110"/>
    </location>
</feature>
<dbReference type="PROSITE" id="PS51683">
    <property type="entry name" value="SAM_OMT_II"/>
    <property type="match status" value="1"/>
</dbReference>
<evidence type="ECO:0000259" key="4">
    <source>
        <dbReference type="Pfam" id="PF00891"/>
    </source>
</evidence>
<accession>A0A4V1XBV2</accession>
<dbReference type="SUPFAM" id="SSF53335">
    <property type="entry name" value="S-adenosyl-L-methionine-dependent methyltransferases"/>
    <property type="match status" value="1"/>
</dbReference>
<dbReference type="Pfam" id="PF00891">
    <property type="entry name" value="Methyltransf_2"/>
    <property type="match status" value="1"/>
</dbReference>
<dbReference type="GO" id="GO:0032259">
    <property type="term" value="P:methylation"/>
    <property type="evidence" value="ECO:0007669"/>
    <property type="project" value="UniProtKB-KW"/>
</dbReference>
<keyword evidence="2" id="KW-0808">Transferase</keyword>
<keyword evidence="3" id="KW-0949">S-adenosyl-L-methionine</keyword>
<dbReference type="InterPro" id="IPR001077">
    <property type="entry name" value="COMT_C"/>
</dbReference>